<evidence type="ECO:0000313" key="1">
    <source>
        <dbReference type="EMBL" id="GBP55901.1"/>
    </source>
</evidence>
<dbReference type="AlphaFoldDB" id="A0A4C1WX15"/>
<evidence type="ECO:0000313" key="2">
    <source>
        <dbReference type="Proteomes" id="UP000299102"/>
    </source>
</evidence>
<gene>
    <name evidence="1" type="ORF">EVAR_43692_1</name>
</gene>
<dbReference type="EMBL" id="BGZK01000681">
    <property type="protein sequence ID" value="GBP55901.1"/>
    <property type="molecule type" value="Genomic_DNA"/>
</dbReference>
<keyword evidence="2" id="KW-1185">Reference proteome</keyword>
<proteinExistence type="predicted"/>
<sequence>MMFGGGAPAALGTHTLRVVKWRASVFPSAAGARPRAAERPRADTLFTDTYRRERAHVPKRIGTSRERTREIPL</sequence>
<name>A0A4C1WX15_EUMVA</name>
<protein>
    <submittedName>
        <fullName evidence="1">Uncharacterized protein</fullName>
    </submittedName>
</protein>
<organism evidence="1 2">
    <name type="scientific">Eumeta variegata</name>
    <name type="common">Bagworm moth</name>
    <name type="synonym">Eumeta japonica</name>
    <dbReference type="NCBI Taxonomy" id="151549"/>
    <lineage>
        <taxon>Eukaryota</taxon>
        <taxon>Metazoa</taxon>
        <taxon>Ecdysozoa</taxon>
        <taxon>Arthropoda</taxon>
        <taxon>Hexapoda</taxon>
        <taxon>Insecta</taxon>
        <taxon>Pterygota</taxon>
        <taxon>Neoptera</taxon>
        <taxon>Endopterygota</taxon>
        <taxon>Lepidoptera</taxon>
        <taxon>Glossata</taxon>
        <taxon>Ditrysia</taxon>
        <taxon>Tineoidea</taxon>
        <taxon>Psychidae</taxon>
        <taxon>Oiketicinae</taxon>
        <taxon>Eumeta</taxon>
    </lineage>
</organism>
<accession>A0A4C1WX15</accession>
<comment type="caution">
    <text evidence="1">The sequence shown here is derived from an EMBL/GenBank/DDBJ whole genome shotgun (WGS) entry which is preliminary data.</text>
</comment>
<reference evidence="1 2" key="1">
    <citation type="journal article" date="2019" name="Commun. Biol.">
        <title>The bagworm genome reveals a unique fibroin gene that provides high tensile strength.</title>
        <authorList>
            <person name="Kono N."/>
            <person name="Nakamura H."/>
            <person name="Ohtoshi R."/>
            <person name="Tomita M."/>
            <person name="Numata K."/>
            <person name="Arakawa K."/>
        </authorList>
    </citation>
    <scope>NUCLEOTIDE SEQUENCE [LARGE SCALE GENOMIC DNA]</scope>
</reference>
<dbReference type="Proteomes" id="UP000299102">
    <property type="component" value="Unassembled WGS sequence"/>
</dbReference>